<dbReference type="EMBL" id="JASJQH010000038">
    <property type="protein sequence ID" value="KAK9768052.1"/>
    <property type="molecule type" value="Genomic_DNA"/>
</dbReference>
<comment type="caution">
    <text evidence="2">The sequence shown here is derived from an EMBL/GenBank/DDBJ whole genome shotgun (WGS) entry which is preliminary data.</text>
</comment>
<accession>A0ABR2X311</accession>
<gene>
    <name evidence="2" type="ORF">K7432_001636</name>
</gene>
<sequence length="77" mass="8557">MSSDNTTATFESLPNKPVFKHRLMNQAKGNLTSPTDNIMSPCTQKLVANRNSKIQSFKPRSLSNSFAQVAQEKAEEN</sequence>
<name>A0ABR2X311_9FUNG</name>
<dbReference type="Pfam" id="PF05032">
    <property type="entry name" value="Spo12"/>
    <property type="match status" value="1"/>
</dbReference>
<reference evidence="2 3" key="1">
    <citation type="submission" date="2023-04" db="EMBL/GenBank/DDBJ databases">
        <title>Genome of Basidiobolus ranarum AG-B5.</title>
        <authorList>
            <person name="Stajich J.E."/>
            <person name="Carter-House D."/>
            <person name="Gryganskyi A."/>
        </authorList>
    </citation>
    <scope>NUCLEOTIDE SEQUENCE [LARGE SCALE GENOMIC DNA]</scope>
    <source>
        <strain evidence="2 3">AG-B5</strain>
    </source>
</reference>
<organism evidence="2 3">
    <name type="scientific">Basidiobolus ranarum</name>
    <dbReference type="NCBI Taxonomy" id="34480"/>
    <lineage>
        <taxon>Eukaryota</taxon>
        <taxon>Fungi</taxon>
        <taxon>Fungi incertae sedis</taxon>
        <taxon>Zoopagomycota</taxon>
        <taxon>Entomophthoromycotina</taxon>
        <taxon>Basidiobolomycetes</taxon>
        <taxon>Basidiobolales</taxon>
        <taxon>Basidiobolaceae</taxon>
        <taxon>Basidiobolus</taxon>
    </lineage>
</organism>
<dbReference type="Proteomes" id="UP001479436">
    <property type="component" value="Unassembled WGS sequence"/>
</dbReference>
<feature type="region of interest" description="Disordered" evidence="1">
    <location>
        <begin position="58"/>
        <end position="77"/>
    </location>
</feature>
<evidence type="ECO:0000313" key="2">
    <source>
        <dbReference type="EMBL" id="KAK9768052.1"/>
    </source>
</evidence>
<evidence type="ECO:0000313" key="3">
    <source>
        <dbReference type="Proteomes" id="UP001479436"/>
    </source>
</evidence>
<dbReference type="InterPro" id="IPR007727">
    <property type="entry name" value="Spo12"/>
</dbReference>
<evidence type="ECO:0000256" key="1">
    <source>
        <dbReference type="SAM" id="MobiDB-lite"/>
    </source>
</evidence>
<proteinExistence type="predicted"/>
<protein>
    <submittedName>
        <fullName evidence="2">Uncharacterized protein</fullName>
    </submittedName>
</protein>
<keyword evidence="3" id="KW-1185">Reference proteome</keyword>